<reference evidence="1" key="1">
    <citation type="submission" date="2022-11" db="EMBL/GenBank/DDBJ databases">
        <title>Genome Resource of Sclerotinia nivalis Strain SnTB1, a Plant Pathogen Isolated from American Ginseng.</title>
        <authorList>
            <person name="Fan S."/>
        </authorList>
    </citation>
    <scope>NUCLEOTIDE SEQUENCE</scope>
    <source>
        <strain evidence="1">SnTB1</strain>
    </source>
</reference>
<proteinExistence type="predicted"/>
<evidence type="ECO:0000313" key="2">
    <source>
        <dbReference type="Proteomes" id="UP001152300"/>
    </source>
</evidence>
<accession>A0A9X0AB66</accession>
<keyword evidence="2" id="KW-1185">Reference proteome</keyword>
<dbReference type="Proteomes" id="UP001152300">
    <property type="component" value="Unassembled WGS sequence"/>
</dbReference>
<dbReference type="AlphaFoldDB" id="A0A9X0AB66"/>
<protein>
    <submittedName>
        <fullName evidence="1">Uncharacterized protein</fullName>
    </submittedName>
</protein>
<comment type="caution">
    <text evidence="1">The sequence shown here is derived from an EMBL/GenBank/DDBJ whole genome shotgun (WGS) entry which is preliminary data.</text>
</comment>
<organism evidence="1 2">
    <name type="scientific">Sclerotinia nivalis</name>
    <dbReference type="NCBI Taxonomy" id="352851"/>
    <lineage>
        <taxon>Eukaryota</taxon>
        <taxon>Fungi</taxon>
        <taxon>Dikarya</taxon>
        <taxon>Ascomycota</taxon>
        <taxon>Pezizomycotina</taxon>
        <taxon>Leotiomycetes</taxon>
        <taxon>Helotiales</taxon>
        <taxon>Sclerotiniaceae</taxon>
        <taxon>Sclerotinia</taxon>
    </lineage>
</organism>
<dbReference type="EMBL" id="JAPEIS010000014">
    <property type="protein sequence ID" value="KAJ8059470.1"/>
    <property type="molecule type" value="Genomic_DNA"/>
</dbReference>
<sequence length="214" mass="24850">MLSDYQGRLFSEILKDSKVDLPSNYLSIVRFWFTRNKTILFKTSLLVLQGRIIHESEWEIRDDAVKPFDHARGAPWLVFTFDINKDDPSFVDYDQSLEVPLECLRHSKEDESPTTADFAPFTLAPPSPPDFTGDYRDSMFRKLERGVLHIALLDFKIVEMSSSLFLQSCSTSQEENNTPFDLVWDAPSPRFTFRETEVILSQDLKVAFFQYQKS</sequence>
<gene>
    <name evidence="1" type="ORF">OCU04_011131</name>
</gene>
<evidence type="ECO:0000313" key="1">
    <source>
        <dbReference type="EMBL" id="KAJ8059470.1"/>
    </source>
</evidence>
<name>A0A9X0AB66_9HELO</name>